<evidence type="ECO:0008006" key="4">
    <source>
        <dbReference type="Google" id="ProtNLM"/>
    </source>
</evidence>
<sequence length="172" mass="19769">MLLISQSKMIFSLLIATLLLFYIFIPMLKWVRYLSAAVLVGGIYLLFLPSIYKNYQLEKKGIHTTGILLAKKCEGRNSQIISYKFQVENKEYLGKGTPGVGNQTCETFQLGEQVFITYLASDLGINTPEREVRSGVFLSLIFSFSMFAFLIWLNSEQTRFRKEKLSKRVRNV</sequence>
<feature type="transmembrane region" description="Helical" evidence="1">
    <location>
        <begin position="135"/>
        <end position="153"/>
    </location>
</feature>
<feature type="transmembrane region" description="Helical" evidence="1">
    <location>
        <begin position="9"/>
        <end position="27"/>
    </location>
</feature>
<keyword evidence="1" id="KW-1133">Transmembrane helix</keyword>
<keyword evidence="1" id="KW-0472">Membrane</keyword>
<keyword evidence="1" id="KW-0812">Transmembrane</keyword>
<proteinExistence type="predicted"/>
<evidence type="ECO:0000313" key="3">
    <source>
        <dbReference type="Proteomes" id="UP000275663"/>
    </source>
</evidence>
<dbReference type="EMBL" id="CP034464">
    <property type="protein sequence ID" value="AZP13520.1"/>
    <property type="molecule type" value="Genomic_DNA"/>
</dbReference>
<evidence type="ECO:0000313" key="2">
    <source>
        <dbReference type="EMBL" id="AZP13520.1"/>
    </source>
</evidence>
<reference evidence="2 3" key="1">
    <citation type="journal article" date="2011" name="Int. J. Syst. Evol. Microbiol.">
        <title>Description of Undibacterium oligocarboniphilum sp. nov., isolated from purified water, and Undibacterium pigrum strain CCUG 49012 as the type strain of Undibacterium parvum sp. nov., and emended descriptions of the genus Undibacterium and the species Undibacterium pigrum.</title>
        <authorList>
            <person name="Eder W."/>
            <person name="Wanner G."/>
            <person name="Ludwig W."/>
            <person name="Busse H.J."/>
            <person name="Ziemke-Kageler F."/>
            <person name="Lang E."/>
        </authorList>
    </citation>
    <scope>NUCLEOTIDE SEQUENCE [LARGE SCALE GENOMIC DNA]</scope>
    <source>
        <strain evidence="2 3">DSM 23061</strain>
    </source>
</reference>
<organism evidence="2 3">
    <name type="scientific">Undibacterium parvum</name>
    <dbReference type="NCBI Taxonomy" id="401471"/>
    <lineage>
        <taxon>Bacteria</taxon>
        <taxon>Pseudomonadati</taxon>
        <taxon>Pseudomonadota</taxon>
        <taxon>Betaproteobacteria</taxon>
        <taxon>Burkholderiales</taxon>
        <taxon>Oxalobacteraceae</taxon>
        <taxon>Undibacterium</taxon>
    </lineage>
</organism>
<accession>A0A3Q9BSY1</accession>
<keyword evidence="3" id="KW-1185">Reference proteome</keyword>
<feature type="transmembrane region" description="Helical" evidence="1">
    <location>
        <begin position="33"/>
        <end position="52"/>
    </location>
</feature>
<protein>
    <recommendedName>
        <fullName evidence="4">DUF3592 domain-containing protein</fullName>
    </recommendedName>
</protein>
<name>A0A3Q9BSY1_9BURK</name>
<dbReference type="Proteomes" id="UP000275663">
    <property type="component" value="Chromosome"/>
</dbReference>
<gene>
    <name evidence="2" type="ORF">EJN92_16920</name>
</gene>
<dbReference type="KEGG" id="upv:EJN92_16920"/>
<evidence type="ECO:0000256" key="1">
    <source>
        <dbReference type="SAM" id="Phobius"/>
    </source>
</evidence>
<dbReference type="AlphaFoldDB" id="A0A3Q9BSY1"/>